<reference evidence="2" key="1">
    <citation type="journal article" date="2020" name="Fungal Divers.">
        <title>Resolving the Mortierellaceae phylogeny through synthesis of multi-gene phylogenetics and phylogenomics.</title>
        <authorList>
            <person name="Vandepol N."/>
            <person name="Liber J."/>
            <person name="Desiro A."/>
            <person name="Na H."/>
            <person name="Kennedy M."/>
            <person name="Barry K."/>
            <person name="Grigoriev I.V."/>
            <person name="Miller A.N."/>
            <person name="O'Donnell K."/>
            <person name="Stajich J.E."/>
            <person name="Bonito G."/>
        </authorList>
    </citation>
    <scope>NUCLEOTIDE SEQUENCE</scope>
    <source>
        <strain evidence="2">NVP1</strain>
    </source>
</reference>
<name>A0A9P5VRA8_9FUNG</name>
<organism evidence="2 3">
    <name type="scientific">Podila minutissima</name>
    <dbReference type="NCBI Taxonomy" id="64525"/>
    <lineage>
        <taxon>Eukaryota</taxon>
        <taxon>Fungi</taxon>
        <taxon>Fungi incertae sedis</taxon>
        <taxon>Mucoromycota</taxon>
        <taxon>Mortierellomycotina</taxon>
        <taxon>Mortierellomycetes</taxon>
        <taxon>Mortierellales</taxon>
        <taxon>Mortierellaceae</taxon>
        <taxon>Podila</taxon>
    </lineage>
</organism>
<evidence type="ECO:0000313" key="2">
    <source>
        <dbReference type="EMBL" id="KAF9338118.1"/>
    </source>
</evidence>
<evidence type="ECO:0000256" key="1">
    <source>
        <dbReference type="SAM" id="MobiDB-lite"/>
    </source>
</evidence>
<sequence length="124" mass="13970">MAKGEATTFFDDMVNSPRPPPSNIVELSPTTHLMDVYQRFFDGHPELLCPHGHSHHVTIGHDDPDSFEDQVLYSSEEISDNELDMEMEMVLDSPPLLIRRARAMADQRQMVPSRLVGAKLPGVE</sequence>
<keyword evidence="3" id="KW-1185">Reference proteome</keyword>
<gene>
    <name evidence="2" type="ORF">BG006_010228</name>
</gene>
<dbReference type="EMBL" id="JAAAUY010000008">
    <property type="protein sequence ID" value="KAF9338118.1"/>
    <property type="molecule type" value="Genomic_DNA"/>
</dbReference>
<proteinExistence type="predicted"/>
<dbReference type="AlphaFoldDB" id="A0A9P5VRA8"/>
<protein>
    <submittedName>
        <fullName evidence="2">Uncharacterized protein</fullName>
    </submittedName>
</protein>
<dbReference type="Proteomes" id="UP000696485">
    <property type="component" value="Unassembled WGS sequence"/>
</dbReference>
<comment type="caution">
    <text evidence="2">The sequence shown here is derived from an EMBL/GenBank/DDBJ whole genome shotgun (WGS) entry which is preliminary data.</text>
</comment>
<feature type="region of interest" description="Disordered" evidence="1">
    <location>
        <begin position="1"/>
        <end position="21"/>
    </location>
</feature>
<accession>A0A9P5VRA8</accession>
<evidence type="ECO:0000313" key="3">
    <source>
        <dbReference type="Proteomes" id="UP000696485"/>
    </source>
</evidence>